<dbReference type="PANTHER" id="PTHR13693">
    <property type="entry name" value="CLASS II AMINOTRANSFERASE/8-AMINO-7-OXONONANOATE SYNTHASE"/>
    <property type="match status" value="1"/>
</dbReference>
<protein>
    <submittedName>
        <fullName evidence="6">Serine palmitoyltransferase 2 (Trinotate prediction)</fullName>
    </submittedName>
</protein>
<sequence length="172" mass="19365">MGSYNYLGFGEPHDLCKDYVNEILMENGIATCSSNNEYGYMDIHKLLDKTVAEFLGKEDAICFPMGFATNSGSIQALLDDKCCIVSDELNHASLVLGSRLASCKIYTFKHNDMVHLESLLRDIIVQGRTKVHRDWKKIIVIIEGIYSMEGTYIDLPAIVELKKKVQVLHLFG</sequence>
<dbReference type="InterPro" id="IPR015424">
    <property type="entry name" value="PyrdxlP-dep_Trfase"/>
</dbReference>
<dbReference type="GO" id="GO:0016020">
    <property type="term" value="C:membrane"/>
    <property type="evidence" value="ECO:0007669"/>
    <property type="project" value="GOC"/>
</dbReference>
<dbReference type="GO" id="GO:0046512">
    <property type="term" value="P:sphingosine biosynthetic process"/>
    <property type="evidence" value="ECO:0007669"/>
    <property type="project" value="TreeGrafter"/>
</dbReference>
<evidence type="ECO:0000313" key="6">
    <source>
        <dbReference type="EMBL" id="NDJ96010.1"/>
    </source>
</evidence>
<dbReference type="Gene3D" id="3.40.640.10">
    <property type="entry name" value="Type I PLP-dependent aspartate aminotransferase-like (Major domain)"/>
    <property type="match status" value="1"/>
</dbReference>
<dbReference type="GO" id="GO:0030170">
    <property type="term" value="F:pyridoxal phosphate binding"/>
    <property type="evidence" value="ECO:0007669"/>
    <property type="project" value="InterPro"/>
</dbReference>
<evidence type="ECO:0000256" key="4">
    <source>
        <dbReference type="ARBA" id="ARBA00023315"/>
    </source>
</evidence>
<organism evidence="6">
    <name type="scientific">Myxobolus squamalis</name>
    <name type="common">Myxosporean</name>
    <dbReference type="NCBI Taxonomy" id="59785"/>
    <lineage>
        <taxon>Eukaryota</taxon>
        <taxon>Metazoa</taxon>
        <taxon>Cnidaria</taxon>
        <taxon>Myxozoa</taxon>
        <taxon>Myxosporea</taxon>
        <taxon>Bivalvulida</taxon>
        <taxon>Platysporina</taxon>
        <taxon>Myxobolidae</taxon>
        <taxon>Myxobolus</taxon>
    </lineage>
</organism>
<dbReference type="InterPro" id="IPR015421">
    <property type="entry name" value="PyrdxlP-dep_Trfase_major"/>
</dbReference>
<dbReference type="InterPro" id="IPR050087">
    <property type="entry name" value="AON_synthase_class-II"/>
</dbReference>
<dbReference type="PANTHER" id="PTHR13693:SF3">
    <property type="entry name" value="LD36009P"/>
    <property type="match status" value="1"/>
</dbReference>
<evidence type="ECO:0000256" key="3">
    <source>
        <dbReference type="ARBA" id="ARBA00022679"/>
    </source>
</evidence>
<accession>A0A6B2FXP8</accession>
<dbReference type="AlphaFoldDB" id="A0A6B2FXP8"/>
<dbReference type="GO" id="GO:0017059">
    <property type="term" value="C:serine palmitoyltransferase complex"/>
    <property type="evidence" value="ECO:0007669"/>
    <property type="project" value="TreeGrafter"/>
</dbReference>
<evidence type="ECO:0000256" key="1">
    <source>
        <dbReference type="ARBA" id="ARBA00001933"/>
    </source>
</evidence>
<dbReference type="SUPFAM" id="SSF53383">
    <property type="entry name" value="PLP-dependent transferases"/>
    <property type="match status" value="1"/>
</dbReference>
<dbReference type="Pfam" id="PF00155">
    <property type="entry name" value="Aminotran_1_2"/>
    <property type="match status" value="1"/>
</dbReference>
<comment type="similarity">
    <text evidence="2">Belongs to the class-II pyridoxal-phosphate-dependent aminotransferase family.</text>
</comment>
<comment type="cofactor">
    <cofactor evidence="1">
        <name>pyridoxal 5'-phosphate</name>
        <dbReference type="ChEBI" id="CHEBI:597326"/>
    </cofactor>
</comment>
<keyword evidence="3 6" id="KW-0808">Transferase</keyword>
<name>A0A6B2FXP8_MYXSQ</name>
<dbReference type="GO" id="GO:0046513">
    <property type="term" value="P:ceramide biosynthetic process"/>
    <property type="evidence" value="ECO:0007669"/>
    <property type="project" value="TreeGrafter"/>
</dbReference>
<evidence type="ECO:0000256" key="2">
    <source>
        <dbReference type="ARBA" id="ARBA00008392"/>
    </source>
</evidence>
<dbReference type="EMBL" id="GHBR01000450">
    <property type="protein sequence ID" value="NDJ96010.1"/>
    <property type="molecule type" value="Transcribed_RNA"/>
</dbReference>
<evidence type="ECO:0000259" key="5">
    <source>
        <dbReference type="Pfam" id="PF00155"/>
    </source>
</evidence>
<reference evidence="6" key="1">
    <citation type="submission" date="2018-11" db="EMBL/GenBank/DDBJ databases">
        <title>Myxobolus squamalis genome and transcriptome.</title>
        <authorList>
            <person name="Yahalomi D."/>
            <person name="Atkinson S.D."/>
            <person name="Neuhof M."/>
            <person name="Chang E.S."/>
            <person name="Philippe H."/>
            <person name="Cartwright P."/>
            <person name="Bartholomew J.L."/>
            <person name="Huchon D."/>
        </authorList>
    </citation>
    <scope>NUCLEOTIDE SEQUENCE</scope>
    <source>
        <strain evidence="6">71B08</strain>
        <tissue evidence="6">Whole</tissue>
    </source>
</reference>
<feature type="domain" description="Aminotransferase class I/classII large" evidence="5">
    <location>
        <begin position="4"/>
        <end position="164"/>
    </location>
</feature>
<dbReference type="GO" id="GO:0004758">
    <property type="term" value="F:serine C-palmitoyltransferase activity"/>
    <property type="evidence" value="ECO:0007669"/>
    <property type="project" value="TreeGrafter"/>
</dbReference>
<dbReference type="InterPro" id="IPR004839">
    <property type="entry name" value="Aminotransferase_I/II_large"/>
</dbReference>
<keyword evidence="4" id="KW-0012">Acyltransferase</keyword>
<proteinExistence type="inferred from homology"/>